<accession>A0A4Z2FUX2</accession>
<organism evidence="1 2">
    <name type="scientific">Liparis tanakae</name>
    <name type="common">Tanaka's snailfish</name>
    <dbReference type="NCBI Taxonomy" id="230148"/>
    <lineage>
        <taxon>Eukaryota</taxon>
        <taxon>Metazoa</taxon>
        <taxon>Chordata</taxon>
        <taxon>Craniata</taxon>
        <taxon>Vertebrata</taxon>
        <taxon>Euteleostomi</taxon>
        <taxon>Actinopterygii</taxon>
        <taxon>Neopterygii</taxon>
        <taxon>Teleostei</taxon>
        <taxon>Neoteleostei</taxon>
        <taxon>Acanthomorphata</taxon>
        <taxon>Eupercaria</taxon>
        <taxon>Perciformes</taxon>
        <taxon>Cottioidei</taxon>
        <taxon>Cottales</taxon>
        <taxon>Liparidae</taxon>
        <taxon>Liparis</taxon>
    </lineage>
</organism>
<dbReference type="EMBL" id="SRLO01000894">
    <property type="protein sequence ID" value="TNN44603.1"/>
    <property type="molecule type" value="Genomic_DNA"/>
</dbReference>
<evidence type="ECO:0000313" key="2">
    <source>
        <dbReference type="Proteomes" id="UP000314294"/>
    </source>
</evidence>
<gene>
    <name evidence="1" type="ORF">EYF80_045205</name>
</gene>
<keyword evidence="2" id="KW-1185">Reference proteome</keyword>
<protein>
    <submittedName>
        <fullName evidence="1">Uncharacterized protein</fullName>
    </submittedName>
</protein>
<reference evidence="1 2" key="1">
    <citation type="submission" date="2019-03" db="EMBL/GenBank/DDBJ databases">
        <title>First draft genome of Liparis tanakae, snailfish: a comprehensive survey of snailfish specific genes.</title>
        <authorList>
            <person name="Kim W."/>
            <person name="Song I."/>
            <person name="Jeong J.-H."/>
            <person name="Kim D."/>
            <person name="Kim S."/>
            <person name="Ryu S."/>
            <person name="Song J.Y."/>
            <person name="Lee S.K."/>
        </authorList>
    </citation>
    <scope>NUCLEOTIDE SEQUENCE [LARGE SCALE GENOMIC DNA]</scope>
    <source>
        <tissue evidence="1">Muscle</tissue>
    </source>
</reference>
<proteinExistence type="predicted"/>
<dbReference type="Proteomes" id="UP000314294">
    <property type="component" value="Unassembled WGS sequence"/>
</dbReference>
<evidence type="ECO:0000313" key="1">
    <source>
        <dbReference type="EMBL" id="TNN44603.1"/>
    </source>
</evidence>
<comment type="caution">
    <text evidence="1">The sequence shown here is derived from an EMBL/GenBank/DDBJ whole genome shotgun (WGS) entry which is preliminary data.</text>
</comment>
<sequence length="201" mass="22550">MIGCSGHDAVPDAANSFTGFLVIWAMKPTMEKMTKPANMLVQELMKHTMMESLKRKEPMTVVTEEEDATWEAGDRTLLPVYVVVIEKYTRTQASASVPTKGQRTSPGSSRPLVNWVRHRIQLLEENCFLLDFGGPAAAIECSVIKFDLCVCFDYCSVSTREVPRPWGICQSPNSDHAVKCVFFDSKSSSLFFPISELMHNY</sequence>
<dbReference type="AlphaFoldDB" id="A0A4Z2FUX2"/>
<name>A0A4Z2FUX2_9TELE</name>